<organism evidence="2 3">
    <name type="scientific">Cladophialophora immunda</name>
    <dbReference type="NCBI Taxonomy" id="569365"/>
    <lineage>
        <taxon>Eukaryota</taxon>
        <taxon>Fungi</taxon>
        <taxon>Dikarya</taxon>
        <taxon>Ascomycota</taxon>
        <taxon>Pezizomycotina</taxon>
        <taxon>Eurotiomycetes</taxon>
        <taxon>Chaetothyriomycetidae</taxon>
        <taxon>Chaetothyriales</taxon>
        <taxon>Herpotrichiellaceae</taxon>
        <taxon>Cladophialophora</taxon>
    </lineage>
</organism>
<dbReference type="OrthoDB" id="10482437at2759"/>
<dbReference type="RefSeq" id="XP_016245029.1">
    <property type="nucleotide sequence ID" value="XM_016397838.1"/>
</dbReference>
<evidence type="ECO:0000313" key="2">
    <source>
        <dbReference type="EMBL" id="KIW24813.1"/>
    </source>
</evidence>
<dbReference type="Proteomes" id="UP000054466">
    <property type="component" value="Unassembled WGS sequence"/>
</dbReference>
<feature type="region of interest" description="Disordered" evidence="1">
    <location>
        <begin position="1"/>
        <end position="31"/>
    </location>
</feature>
<evidence type="ECO:0000256" key="1">
    <source>
        <dbReference type="SAM" id="MobiDB-lite"/>
    </source>
</evidence>
<dbReference type="GeneID" id="27349697"/>
<dbReference type="AlphaFoldDB" id="A0A0D2C0F3"/>
<keyword evidence="3" id="KW-1185">Reference proteome</keyword>
<dbReference type="HOGENOM" id="CLU_2399479_0_0_1"/>
<reference evidence="2 3" key="1">
    <citation type="submission" date="2015-01" db="EMBL/GenBank/DDBJ databases">
        <title>The Genome Sequence of Cladophialophora immunda CBS83496.</title>
        <authorList>
            <consortium name="The Broad Institute Genomics Platform"/>
            <person name="Cuomo C."/>
            <person name="de Hoog S."/>
            <person name="Gorbushina A."/>
            <person name="Stielow B."/>
            <person name="Teixiera M."/>
            <person name="Abouelleil A."/>
            <person name="Chapman S.B."/>
            <person name="Priest M."/>
            <person name="Young S.K."/>
            <person name="Wortman J."/>
            <person name="Nusbaum C."/>
            <person name="Birren B."/>
        </authorList>
    </citation>
    <scope>NUCLEOTIDE SEQUENCE [LARGE SCALE GENOMIC DNA]</scope>
    <source>
        <strain evidence="2 3">CBS 83496</strain>
    </source>
</reference>
<accession>A0A0D2C0F3</accession>
<dbReference type="EMBL" id="KN847045">
    <property type="protein sequence ID" value="KIW24813.1"/>
    <property type="molecule type" value="Genomic_DNA"/>
</dbReference>
<sequence length="93" mass="10943">MARPSKRYSSSKLKTRGKSHSATKDEKKAKAQYEQARRRQWCVVKKVDELHTLCKKKYFPLIVDDHRADYVSSENISEEWPYSMKATTYLEIG</sequence>
<dbReference type="VEuPathDB" id="FungiDB:PV07_10503"/>
<feature type="compositionally biased region" description="Basic and acidic residues" evidence="1">
    <location>
        <begin position="22"/>
        <end position="31"/>
    </location>
</feature>
<proteinExistence type="predicted"/>
<protein>
    <submittedName>
        <fullName evidence="2">Uncharacterized protein</fullName>
    </submittedName>
</protein>
<name>A0A0D2C0F3_9EURO</name>
<gene>
    <name evidence="2" type="ORF">PV07_10503</name>
</gene>
<evidence type="ECO:0000313" key="3">
    <source>
        <dbReference type="Proteomes" id="UP000054466"/>
    </source>
</evidence>